<evidence type="ECO:0000256" key="9">
    <source>
        <dbReference type="HAMAP-Rule" id="MF_00911"/>
    </source>
</evidence>
<dbReference type="InterPro" id="IPR013685">
    <property type="entry name" value="POTRA_FtsQ_type"/>
</dbReference>
<evidence type="ECO:0000259" key="10">
    <source>
        <dbReference type="PROSITE" id="PS51779"/>
    </source>
</evidence>
<dbReference type="InterPro" id="IPR026579">
    <property type="entry name" value="FtsQ"/>
</dbReference>
<keyword evidence="2 9" id="KW-1003">Cell membrane</keyword>
<keyword evidence="6 9" id="KW-1133">Transmembrane helix</keyword>
<protein>
    <recommendedName>
        <fullName evidence="9">Cell division protein FtsQ</fullName>
    </recommendedName>
</protein>
<reference evidence="11 12" key="1">
    <citation type="submission" date="2020-08" db="EMBL/GenBank/DDBJ databases">
        <title>Genomic Encyclopedia of Type Strains, Phase IV (KMG-IV): sequencing the most valuable type-strain genomes for metagenomic binning, comparative biology and taxonomic classification.</title>
        <authorList>
            <person name="Goeker M."/>
        </authorList>
    </citation>
    <scope>NUCLEOTIDE SEQUENCE [LARGE SCALE GENOMIC DNA]</scope>
    <source>
        <strain evidence="11 12">DSM 26723</strain>
    </source>
</reference>
<evidence type="ECO:0000256" key="7">
    <source>
        <dbReference type="ARBA" id="ARBA00023136"/>
    </source>
</evidence>
<evidence type="ECO:0000256" key="8">
    <source>
        <dbReference type="ARBA" id="ARBA00023306"/>
    </source>
</evidence>
<keyword evidence="7 9" id="KW-0472">Membrane</keyword>
<evidence type="ECO:0000313" key="12">
    <source>
        <dbReference type="Proteomes" id="UP000588068"/>
    </source>
</evidence>
<dbReference type="Pfam" id="PF08478">
    <property type="entry name" value="POTRA_1"/>
    <property type="match status" value="1"/>
</dbReference>
<dbReference type="InterPro" id="IPR034746">
    <property type="entry name" value="POTRA"/>
</dbReference>
<comment type="subunit">
    <text evidence="9">Part of a complex composed of FtsB, FtsL and FtsQ.</text>
</comment>
<dbReference type="Gene3D" id="3.10.20.310">
    <property type="entry name" value="membrane protein fhac"/>
    <property type="match status" value="1"/>
</dbReference>
<evidence type="ECO:0000256" key="4">
    <source>
        <dbReference type="ARBA" id="ARBA00022618"/>
    </source>
</evidence>
<evidence type="ECO:0000256" key="2">
    <source>
        <dbReference type="ARBA" id="ARBA00022475"/>
    </source>
</evidence>
<keyword evidence="12" id="KW-1185">Reference proteome</keyword>
<dbReference type="AlphaFoldDB" id="A0A841HRQ5"/>
<dbReference type="HAMAP" id="MF_00911">
    <property type="entry name" value="FtsQ_subfam"/>
    <property type="match status" value="1"/>
</dbReference>
<evidence type="ECO:0000256" key="5">
    <source>
        <dbReference type="ARBA" id="ARBA00022692"/>
    </source>
</evidence>
<name>A0A841HRQ5_9GAMM</name>
<comment type="similarity">
    <text evidence="9">Belongs to the FtsQ/DivIB family. FtsQ subfamily.</text>
</comment>
<evidence type="ECO:0000256" key="3">
    <source>
        <dbReference type="ARBA" id="ARBA00022519"/>
    </source>
</evidence>
<dbReference type="GO" id="GO:0090529">
    <property type="term" value="P:cell septum assembly"/>
    <property type="evidence" value="ECO:0007669"/>
    <property type="project" value="InterPro"/>
</dbReference>
<keyword evidence="8 9" id="KW-0131">Cell cycle</keyword>
<dbReference type="InterPro" id="IPR045335">
    <property type="entry name" value="FtsQ_C_sf"/>
</dbReference>
<dbReference type="RefSeq" id="WP_184334290.1">
    <property type="nucleotide sequence ID" value="NZ_JACHHZ010000004.1"/>
</dbReference>
<dbReference type="GO" id="GO:0032153">
    <property type="term" value="C:cell division site"/>
    <property type="evidence" value="ECO:0007669"/>
    <property type="project" value="UniProtKB-UniRule"/>
</dbReference>
<comment type="function">
    <text evidence="9">Essential cell division protein. May link together the upstream cell division proteins, which are predominantly cytoplasmic, with the downstream cell division proteins, which are predominantly periplasmic. May control correct divisome assembly.</text>
</comment>
<feature type="transmembrane region" description="Helical" evidence="9">
    <location>
        <begin position="40"/>
        <end position="58"/>
    </location>
</feature>
<keyword evidence="5 9" id="KW-0812">Transmembrane</keyword>
<dbReference type="EMBL" id="JACHHZ010000004">
    <property type="protein sequence ID" value="MBB6094900.1"/>
    <property type="molecule type" value="Genomic_DNA"/>
</dbReference>
<dbReference type="PANTHER" id="PTHR35851">
    <property type="entry name" value="CELL DIVISION PROTEIN FTSQ"/>
    <property type="match status" value="1"/>
</dbReference>
<evidence type="ECO:0000313" key="11">
    <source>
        <dbReference type="EMBL" id="MBB6094900.1"/>
    </source>
</evidence>
<organism evidence="11 12">
    <name type="scientific">Povalibacter uvarum</name>
    <dbReference type="NCBI Taxonomy" id="732238"/>
    <lineage>
        <taxon>Bacteria</taxon>
        <taxon>Pseudomonadati</taxon>
        <taxon>Pseudomonadota</taxon>
        <taxon>Gammaproteobacteria</taxon>
        <taxon>Steroidobacterales</taxon>
        <taxon>Steroidobacteraceae</taxon>
        <taxon>Povalibacter</taxon>
    </lineage>
</organism>
<dbReference type="Proteomes" id="UP000588068">
    <property type="component" value="Unassembled WGS sequence"/>
</dbReference>
<evidence type="ECO:0000256" key="1">
    <source>
        <dbReference type="ARBA" id="ARBA00004370"/>
    </source>
</evidence>
<proteinExistence type="inferred from homology"/>
<gene>
    <name evidence="9" type="primary">ftsQ</name>
    <name evidence="11" type="ORF">HNQ60_003787</name>
</gene>
<dbReference type="InterPro" id="IPR005548">
    <property type="entry name" value="Cell_div_FtsQ/DivIB_C"/>
</dbReference>
<dbReference type="GO" id="GO:0005886">
    <property type="term" value="C:plasma membrane"/>
    <property type="evidence" value="ECO:0007669"/>
    <property type="project" value="UniProtKB-SubCell"/>
</dbReference>
<sequence length="276" mass="30640">MFASRKRNRRKAASGEEAGWLSKLSLSGLQPLFTESARHVLGMSGAIIAGVLILWGLATALDRPIAAVDVGGQFQRVAPIQVEEAVTPFRGAGFLSVDLDRLQASLEKIPWVDRARVERRWPSAVRITITEHVAAARWGEDGLMNTRGELFLRHTRHIPPELPQLIGPEGTEEQVAKLYLESYPRLLAVGMRLAKVELDPRGAWRLTLANGVQVRLGRQDVEQRLERFLRIASPLVATRSGEVEYVDLRYSNGFSVGWNPPATRMAHDAQDLTPDA</sequence>
<evidence type="ECO:0000256" key="6">
    <source>
        <dbReference type="ARBA" id="ARBA00022989"/>
    </source>
</evidence>
<accession>A0A841HRQ5</accession>
<dbReference type="Pfam" id="PF03799">
    <property type="entry name" value="FtsQ_DivIB_C"/>
    <property type="match status" value="1"/>
</dbReference>
<dbReference type="GO" id="GO:0043093">
    <property type="term" value="P:FtsZ-dependent cytokinesis"/>
    <property type="evidence" value="ECO:0007669"/>
    <property type="project" value="UniProtKB-UniRule"/>
</dbReference>
<dbReference type="PROSITE" id="PS51779">
    <property type="entry name" value="POTRA"/>
    <property type="match status" value="1"/>
</dbReference>
<dbReference type="Gene3D" id="3.40.50.11690">
    <property type="entry name" value="Cell division protein FtsQ/DivIB"/>
    <property type="match status" value="1"/>
</dbReference>
<keyword evidence="3 9" id="KW-0997">Cell inner membrane</keyword>
<comment type="subcellular location">
    <subcellularLocation>
        <location evidence="9">Cell inner membrane</location>
        <topology evidence="9">Single-pass type II membrane protein</topology>
    </subcellularLocation>
    <subcellularLocation>
        <location evidence="1">Membrane</location>
    </subcellularLocation>
    <text evidence="9">Localizes to the division septum.</text>
</comment>
<comment type="caution">
    <text evidence="11">The sequence shown here is derived from an EMBL/GenBank/DDBJ whole genome shotgun (WGS) entry which is preliminary data.</text>
</comment>
<feature type="domain" description="POTRA" evidence="10">
    <location>
        <begin position="63"/>
        <end position="132"/>
    </location>
</feature>
<keyword evidence="4 9" id="KW-0132">Cell division</keyword>
<dbReference type="PANTHER" id="PTHR35851:SF1">
    <property type="entry name" value="CELL DIVISION PROTEIN FTSQ"/>
    <property type="match status" value="1"/>
</dbReference>